<comment type="caution">
    <text evidence="2">The sequence shown here is derived from an EMBL/GenBank/DDBJ whole genome shotgun (WGS) entry which is preliminary data.</text>
</comment>
<evidence type="ECO:0000313" key="3">
    <source>
        <dbReference type="Proteomes" id="UP000268093"/>
    </source>
</evidence>
<accession>A0A433DB50</accession>
<dbReference type="AlphaFoldDB" id="A0A433DB50"/>
<name>A0A433DB50_9FUNG</name>
<keyword evidence="3" id="KW-1185">Reference proteome</keyword>
<evidence type="ECO:0000313" key="2">
    <source>
        <dbReference type="EMBL" id="RUP48063.1"/>
    </source>
</evidence>
<evidence type="ECO:0000256" key="1">
    <source>
        <dbReference type="SAM" id="MobiDB-lite"/>
    </source>
</evidence>
<organism evidence="2 3">
    <name type="scientific">Jimgerdemannia flammicorona</name>
    <dbReference type="NCBI Taxonomy" id="994334"/>
    <lineage>
        <taxon>Eukaryota</taxon>
        <taxon>Fungi</taxon>
        <taxon>Fungi incertae sedis</taxon>
        <taxon>Mucoromycota</taxon>
        <taxon>Mucoromycotina</taxon>
        <taxon>Endogonomycetes</taxon>
        <taxon>Endogonales</taxon>
        <taxon>Endogonaceae</taxon>
        <taxon>Jimgerdemannia</taxon>
    </lineage>
</organism>
<proteinExistence type="predicted"/>
<dbReference type="Proteomes" id="UP000268093">
    <property type="component" value="Unassembled WGS sequence"/>
</dbReference>
<feature type="region of interest" description="Disordered" evidence="1">
    <location>
        <begin position="24"/>
        <end position="49"/>
    </location>
</feature>
<sequence length="129" mass="14583">MQNDGFRMVTRTVALQSVLVRNCPNNRERNPNMIKGKRKRRGRKKKKTRRNMGLAYMKRKNASKARHSCFSAKRPTIYVLTGEWAGGMRKRITIANTLTGEAPLEIGTAGQTTYIGYYTETGTKLKTGA</sequence>
<reference evidence="2 3" key="1">
    <citation type="journal article" date="2018" name="New Phytol.">
        <title>Phylogenomics of Endogonaceae and evolution of mycorrhizas within Mucoromycota.</title>
        <authorList>
            <person name="Chang Y."/>
            <person name="Desiro A."/>
            <person name="Na H."/>
            <person name="Sandor L."/>
            <person name="Lipzen A."/>
            <person name="Clum A."/>
            <person name="Barry K."/>
            <person name="Grigoriev I.V."/>
            <person name="Martin F.M."/>
            <person name="Stajich J.E."/>
            <person name="Smith M.E."/>
            <person name="Bonito G."/>
            <person name="Spatafora J.W."/>
        </authorList>
    </citation>
    <scope>NUCLEOTIDE SEQUENCE [LARGE SCALE GENOMIC DNA]</scope>
    <source>
        <strain evidence="2 3">GMNB39</strain>
    </source>
</reference>
<dbReference type="EMBL" id="RBNI01003752">
    <property type="protein sequence ID" value="RUP48063.1"/>
    <property type="molecule type" value="Genomic_DNA"/>
</dbReference>
<feature type="compositionally biased region" description="Basic residues" evidence="1">
    <location>
        <begin position="35"/>
        <end position="49"/>
    </location>
</feature>
<gene>
    <name evidence="2" type="ORF">BC936DRAFT_145005</name>
</gene>
<protein>
    <submittedName>
        <fullName evidence="2">Uncharacterized protein</fullName>
    </submittedName>
</protein>